<keyword evidence="3 4" id="KW-0342">GTP-binding</keyword>
<comment type="subcellular location">
    <subcellularLocation>
        <location evidence="4">Cytoplasm</location>
    </subcellularLocation>
    <text evidence="4">Assembles at midcell at the inner surface of the cytoplasmic membrane.</text>
</comment>
<dbReference type="InterPro" id="IPR008280">
    <property type="entry name" value="Tub_FtsZ_C"/>
</dbReference>
<sequence>MMDNTIEIQEELSHAPMISVVGVGGAGNNTMGHLVRSGTFSNIRLIIANTDMQHMLNNPVKERIILGKKGLGAGMRPEQGKAAAEESYEEIKRALDGSDLIIISAGLGGGTGTGAAPIVAKAAKEVGALTVAVVTKPFKHEGSKRMRFADEGLKALYEVCDSIVVIPNEKLLSVIGKNTSYAESMSYVDDVVARAVNGISSVILTSSGMGINVDFQDLKTIMSHKGLALMSIGEGEGEDAAQQAIKSAIESPLFDNISINGSLGAIVYFEFNSKMPMMQIMSSMEMIEESASDDADIIFGTNPKDNFDENKVRVSIIITGIEKSQGISVPKSIPTTPDSNTNAQVMQTNIESSSEQKPQQKGAQNLFNFHYEKKVSGSEITEEVLDIPTYQRMQKD</sequence>
<dbReference type="InterPro" id="IPR020805">
    <property type="entry name" value="Cell_div_FtsZ_CS"/>
</dbReference>
<dbReference type="GO" id="GO:0051258">
    <property type="term" value="P:protein polymerization"/>
    <property type="evidence" value="ECO:0007669"/>
    <property type="project" value="UniProtKB-UniRule"/>
</dbReference>
<reference evidence="10 11" key="2">
    <citation type="journal article" date="2016" name="Infect. Immun.">
        <title>Helicobacter saguini, a Novel Helicobacter Isolated from Cotton-Top Tamarins with Ulcerative Colitis, Has Proinflammatory Properties and Induces Typhlocolitis and Dysplasia in Gnotobiotic IL-10-/- Mice.</title>
        <authorList>
            <person name="Shen Z."/>
            <person name="Mannion A."/>
            <person name="Whary M.T."/>
            <person name="Muthupalani S."/>
            <person name="Sheh A."/>
            <person name="Feng Y."/>
            <person name="Gong G."/>
            <person name="Vandamme P."/>
            <person name="Holcombe H.R."/>
            <person name="Paster B.J."/>
            <person name="Fox J.G."/>
        </authorList>
    </citation>
    <scope>NUCLEOTIDE SEQUENCE [LARGE SCALE GENOMIC DNA]</scope>
    <source>
        <strain evidence="10 11">MIT 97-6194</strain>
    </source>
</reference>
<dbReference type="PANTHER" id="PTHR30314:SF3">
    <property type="entry name" value="MITOCHONDRIAL DIVISION PROTEIN FSZA"/>
    <property type="match status" value="1"/>
</dbReference>
<name>A0A347W3P2_9HELI</name>
<feature type="binding site" evidence="4">
    <location>
        <begin position="25"/>
        <end position="29"/>
    </location>
    <ligand>
        <name>GTP</name>
        <dbReference type="ChEBI" id="CHEBI:37565"/>
    </ligand>
</feature>
<feature type="binding site" evidence="4">
    <location>
        <position position="141"/>
    </location>
    <ligand>
        <name>GTP</name>
        <dbReference type="ChEBI" id="CHEBI:37565"/>
    </ligand>
</feature>
<dbReference type="EMBL" id="JRMP02000019">
    <property type="protein sequence ID" value="TLD92530.1"/>
    <property type="molecule type" value="Genomic_DNA"/>
</dbReference>
<evidence type="ECO:0000256" key="1">
    <source>
        <dbReference type="ARBA" id="ARBA00009690"/>
    </source>
</evidence>
<comment type="similarity">
    <text evidence="1 4 6">Belongs to the FtsZ family.</text>
</comment>
<feature type="binding site" evidence="4">
    <location>
        <position position="189"/>
    </location>
    <ligand>
        <name>GTP</name>
        <dbReference type="ChEBI" id="CHEBI:37565"/>
    </ligand>
</feature>
<keyword evidence="4 6" id="KW-0717">Septation</keyword>
<dbReference type="AlphaFoldDB" id="A0A347W3P2"/>
<comment type="function">
    <text evidence="4 6">Essential cell division protein that forms a contractile ring structure (Z ring) at the future cell division site. The regulation of the ring assembly controls the timing and the location of cell division. One of the functions of the FtsZ ring is to recruit other cell division proteins to the septum to produce a new cell wall between the dividing cells. Binds GTP and shows GTPase activity.</text>
</comment>
<dbReference type="STRING" id="1548018.LS64_05375"/>
<comment type="subunit">
    <text evidence="4">Homodimer. Polymerizes to form a dynamic ring structure in a strictly GTP-dependent manner. Interacts directly with several other division proteins.</text>
</comment>
<accession>A0A347W3P2</accession>
<evidence type="ECO:0000256" key="2">
    <source>
        <dbReference type="ARBA" id="ARBA00022741"/>
    </source>
</evidence>
<dbReference type="SUPFAM" id="SSF52490">
    <property type="entry name" value="Tubulin nucleotide-binding domain-like"/>
    <property type="match status" value="1"/>
</dbReference>
<dbReference type="GO" id="GO:0000917">
    <property type="term" value="P:division septum assembly"/>
    <property type="evidence" value="ECO:0007669"/>
    <property type="project" value="UniProtKB-KW"/>
</dbReference>
<keyword evidence="4 6" id="KW-0131">Cell cycle</keyword>
<dbReference type="Proteomes" id="UP000477070">
    <property type="component" value="Unassembled WGS sequence"/>
</dbReference>
<dbReference type="PROSITE" id="PS01135">
    <property type="entry name" value="FTSZ_2"/>
    <property type="match status" value="1"/>
</dbReference>
<reference evidence="9 12" key="4">
    <citation type="submission" date="2019-12" db="EMBL/GenBank/DDBJ databases">
        <title>Multi-Generational Helicobacter saguini Isolates.</title>
        <authorList>
            <person name="Mannion A."/>
            <person name="Shen Z."/>
            <person name="Fox J.G."/>
        </authorList>
    </citation>
    <scope>NUCLEOTIDE SEQUENCE [LARGE SCALE GENOMIC DNA]</scope>
    <source>
        <strain evidence="9">16-048</strain>
        <strain evidence="12">16-048 (F4)</strain>
    </source>
</reference>
<evidence type="ECO:0000256" key="3">
    <source>
        <dbReference type="ARBA" id="ARBA00023134"/>
    </source>
</evidence>
<dbReference type="InterPro" id="IPR000158">
    <property type="entry name" value="Cell_div_FtsZ"/>
</dbReference>
<evidence type="ECO:0000256" key="6">
    <source>
        <dbReference type="RuleBase" id="RU000631"/>
    </source>
</evidence>
<keyword evidence="11" id="KW-1185">Reference proteome</keyword>
<organism evidence="10 11">
    <name type="scientific">Helicobacter saguini</name>
    <dbReference type="NCBI Taxonomy" id="1548018"/>
    <lineage>
        <taxon>Bacteria</taxon>
        <taxon>Pseudomonadati</taxon>
        <taxon>Campylobacterota</taxon>
        <taxon>Epsilonproteobacteria</taxon>
        <taxon>Campylobacterales</taxon>
        <taxon>Helicobacteraceae</taxon>
        <taxon>Helicobacter</taxon>
    </lineage>
</organism>
<dbReference type="HAMAP" id="MF_00909">
    <property type="entry name" value="FtsZ"/>
    <property type="match status" value="1"/>
</dbReference>
<feature type="domain" description="Tubulin/FtsZ GTPase" evidence="7">
    <location>
        <begin position="17"/>
        <end position="207"/>
    </location>
</feature>
<dbReference type="GO" id="GO:0005737">
    <property type="term" value="C:cytoplasm"/>
    <property type="evidence" value="ECO:0007669"/>
    <property type="project" value="UniProtKB-SubCell"/>
</dbReference>
<keyword evidence="4 6" id="KW-0132">Cell division</keyword>
<dbReference type="CDD" id="cd02201">
    <property type="entry name" value="FtsZ_type1"/>
    <property type="match status" value="1"/>
</dbReference>
<dbReference type="PRINTS" id="PR00423">
    <property type="entry name" value="CELLDVISFTSZ"/>
</dbReference>
<evidence type="ECO:0000313" key="10">
    <source>
        <dbReference type="EMBL" id="TLD92530.1"/>
    </source>
</evidence>
<dbReference type="Gene3D" id="3.30.1330.20">
    <property type="entry name" value="Tubulin/FtsZ, C-terminal domain"/>
    <property type="match status" value="1"/>
</dbReference>
<dbReference type="PANTHER" id="PTHR30314">
    <property type="entry name" value="CELL DIVISION PROTEIN FTSZ-RELATED"/>
    <property type="match status" value="1"/>
</dbReference>
<dbReference type="InterPro" id="IPR018316">
    <property type="entry name" value="Tubulin/FtsZ_2-layer-sand-dom"/>
</dbReference>
<feature type="binding site" evidence="4">
    <location>
        <position position="145"/>
    </location>
    <ligand>
        <name>GTP</name>
        <dbReference type="ChEBI" id="CHEBI:37565"/>
    </ligand>
</feature>
<evidence type="ECO:0000256" key="4">
    <source>
        <dbReference type="HAMAP-Rule" id="MF_00909"/>
    </source>
</evidence>
<dbReference type="Proteomes" id="UP000029714">
    <property type="component" value="Unassembled WGS sequence"/>
</dbReference>
<gene>
    <name evidence="4 10" type="primary">ftsZ</name>
    <name evidence="9" type="ORF">DCO61_05700</name>
    <name evidence="10" type="ORF">LS64_010085</name>
</gene>
<dbReference type="SMART" id="SM00865">
    <property type="entry name" value="Tubulin_C"/>
    <property type="match status" value="1"/>
</dbReference>
<dbReference type="EMBL" id="QBIU01000001">
    <property type="protein sequence ID" value="MWV69514.1"/>
    <property type="molecule type" value="Genomic_DNA"/>
</dbReference>
<dbReference type="NCBIfam" id="TIGR00065">
    <property type="entry name" value="ftsZ"/>
    <property type="match status" value="1"/>
</dbReference>
<evidence type="ECO:0000313" key="9">
    <source>
        <dbReference type="EMBL" id="MWV69514.1"/>
    </source>
</evidence>
<dbReference type="GO" id="GO:0003924">
    <property type="term" value="F:GTPase activity"/>
    <property type="evidence" value="ECO:0007669"/>
    <property type="project" value="UniProtKB-UniRule"/>
</dbReference>
<dbReference type="OrthoDB" id="9813375at2"/>
<dbReference type="SMART" id="SM00864">
    <property type="entry name" value="Tubulin"/>
    <property type="match status" value="1"/>
</dbReference>
<dbReference type="GO" id="GO:0043093">
    <property type="term" value="P:FtsZ-dependent cytokinesis"/>
    <property type="evidence" value="ECO:0007669"/>
    <property type="project" value="UniProtKB-UniRule"/>
</dbReference>
<feature type="domain" description="Tubulin/FtsZ 2-layer sandwich" evidence="8">
    <location>
        <begin position="211"/>
        <end position="330"/>
    </location>
</feature>
<feature type="binding site" evidence="4">
    <location>
        <begin position="110"/>
        <end position="112"/>
    </location>
    <ligand>
        <name>GTP</name>
        <dbReference type="ChEBI" id="CHEBI:37565"/>
    </ligand>
</feature>
<proteinExistence type="inferred from homology"/>
<evidence type="ECO:0000256" key="5">
    <source>
        <dbReference type="NCBIfam" id="TIGR00065"/>
    </source>
</evidence>
<evidence type="ECO:0000313" key="11">
    <source>
        <dbReference type="Proteomes" id="UP000029714"/>
    </source>
</evidence>
<keyword evidence="2 4" id="KW-0547">Nucleotide-binding</keyword>
<dbReference type="Pfam" id="PF12327">
    <property type="entry name" value="FtsZ_C"/>
    <property type="match status" value="1"/>
</dbReference>
<reference evidence="10" key="3">
    <citation type="submission" date="2018-04" db="EMBL/GenBank/DDBJ databases">
        <authorList>
            <person name="Sheh A."/>
            <person name="Shen Z."/>
            <person name="Mannion A.J."/>
            <person name="Fox J.G."/>
        </authorList>
    </citation>
    <scope>NUCLEOTIDE SEQUENCE</scope>
    <source>
        <strain evidence="10">MIT 97-6194</strain>
    </source>
</reference>
<dbReference type="GO" id="GO:0005525">
    <property type="term" value="F:GTP binding"/>
    <property type="evidence" value="ECO:0007669"/>
    <property type="project" value="UniProtKB-UniRule"/>
</dbReference>
<dbReference type="InterPro" id="IPR003008">
    <property type="entry name" value="Tubulin_FtsZ_GTPase"/>
</dbReference>
<protein>
    <recommendedName>
        <fullName evidence="4 5">Cell division protein FtsZ</fullName>
    </recommendedName>
</protein>
<dbReference type="Gene3D" id="3.40.50.1440">
    <property type="entry name" value="Tubulin/FtsZ, GTPase domain"/>
    <property type="match status" value="1"/>
</dbReference>
<comment type="caution">
    <text evidence="10">The sequence shown here is derived from an EMBL/GenBank/DDBJ whole genome shotgun (WGS) entry which is preliminary data.</text>
</comment>
<evidence type="ECO:0000259" key="7">
    <source>
        <dbReference type="SMART" id="SM00864"/>
    </source>
</evidence>
<dbReference type="InterPro" id="IPR024757">
    <property type="entry name" value="FtsZ_C"/>
</dbReference>
<dbReference type="InterPro" id="IPR045061">
    <property type="entry name" value="FtsZ/CetZ"/>
</dbReference>
<reference evidence="10 11" key="1">
    <citation type="journal article" date="2014" name="Genome Announc.">
        <title>Draft genome sequences of eight enterohepatic helicobacter species isolated from both laboratory and wild rodents.</title>
        <authorList>
            <person name="Sheh A."/>
            <person name="Shen Z."/>
            <person name="Fox J.G."/>
        </authorList>
    </citation>
    <scope>NUCLEOTIDE SEQUENCE [LARGE SCALE GENOMIC DNA]</scope>
    <source>
        <strain evidence="10 11">MIT 97-6194</strain>
    </source>
</reference>
<keyword evidence="4" id="KW-0963">Cytoplasm</keyword>
<evidence type="ECO:0000259" key="8">
    <source>
        <dbReference type="SMART" id="SM00865"/>
    </source>
</evidence>
<dbReference type="GO" id="GO:0032153">
    <property type="term" value="C:cell division site"/>
    <property type="evidence" value="ECO:0007669"/>
    <property type="project" value="UniProtKB-UniRule"/>
</dbReference>
<dbReference type="InterPro" id="IPR036525">
    <property type="entry name" value="Tubulin/FtsZ_GTPase_sf"/>
</dbReference>
<dbReference type="InterPro" id="IPR037103">
    <property type="entry name" value="Tubulin/FtsZ-like_C"/>
</dbReference>
<dbReference type="Pfam" id="PF00091">
    <property type="entry name" value="Tubulin"/>
    <property type="match status" value="1"/>
</dbReference>
<evidence type="ECO:0000313" key="12">
    <source>
        <dbReference type="Proteomes" id="UP000477070"/>
    </source>
</evidence>
<dbReference type="SUPFAM" id="SSF55307">
    <property type="entry name" value="Tubulin C-terminal domain-like"/>
    <property type="match status" value="1"/>
</dbReference>